<comment type="subcellular location">
    <subcellularLocation>
        <location evidence="1">Cell membrane</location>
        <topology evidence="1">Multi-pass membrane protein</topology>
    </subcellularLocation>
</comment>
<accession>A0A151ABG8</accession>
<evidence type="ECO:0000256" key="6">
    <source>
        <dbReference type="ARBA" id="ARBA00038076"/>
    </source>
</evidence>
<dbReference type="Proteomes" id="UP000075321">
    <property type="component" value="Unassembled WGS sequence"/>
</dbReference>
<feature type="domain" description="ABC3 transporter permease C-terminal" evidence="8">
    <location>
        <begin position="224"/>
        <end position="339"/>
    </location>
</feature>
<feature type="transmembrane region" description="Helical" evidence="7">
    <location>
        <begin position="315"/>
        <end position="338"/>
    </location>
</feature>
<evidence type="ECO:0000256" key="4">
    <source>
        <dbReference type="ARBA" id="ARBA00022989"/>
    </source>
</evidence>
<dbReference type="SUPFAM" id="SSF49464">
    <property type="entry name" value="Carboxypeptidase regulatory domain-like"/>
    <property type="match status" value="1"/>
</dbReference>
<keyword evidence="5 7" id="KW-0472">Membrane</keyword>
<evidence type="ECO:0000256" key="3">
    <source>
        <dbReference type="ARBA" id="ARBA00022692"/>
    </source>
</evidence>
<name>A0A151ABG8_9EURY</name>
<dbReference type="InterPro" id="IPR008969">
    <property type="entry name" value="CarboxyPept-like_regulatory"/>
</dbReference>
<dbReference type="EMBL" id="LTAZ01000011">
    <property type="protein sequence ID" value="KYH24953.1"/>
    <property type="molecule type" value="Genomic_DNA"/>
</dbReference>
<gene>
    <name evidence="9" type="ORF">HAPAU_30450</name>
</gene>
<dbReference type="PANTHER" id="PTHR30572">
    <property type="entry name" value="MEMBRANE COMPONENT OF TRANSPORTER-RELATED"/>
    <property type="match status" value="1"/>
</dbReference>
<dbReference type="GO" id="GO:0005886">
    <property type="term" value="C:plasma membrane"/>
    <property type="evidence" value="ECO:0007669"/>
    <property type="project" value="UniProtKB-SubCell"/>
</dbReference>
<evidence type="ECO:0000256" key="5">
    <source>
        <dbReference type="ARBA" id="ARBA00023136"/>
    </source>
</evidence>
<feature type="transmembrane region" description="Helical" evidence="7">
    <location>
        <begin position="938"/>
        <end position="966"/>
    </location>
</feature>
<evidence type="ECO:0000256" key="1">
    <source>
        <dbReference type="ARBA" id="ARBA00004651"/>
    </source>
</evidence>
<organism evidence="9 10">
    <name type="scientific">Halalkalicoccus paucihalophilus</name>
    <dbReference type="NCBI Taxonomy" id="1008153"/>
    <lineage>
        <taxon>Archaea</taxon>
        <taxon>Methanobacteriati</taxon>
        <taxon>Methanobacteriota</taxon>
        <taxon>Stenosarchaea group</taxon>
        <taxon>Halobacteria</taxon>
        <taxon>Halobacteriales</taxon>
        <taxon>Halococcaceae</taxon>
        <taxon>Halalkalicoccus</taxon>
    </lineage>
</organism>
<feature type="transmembrane region" description="Helical" evidence="7">
    <location>
        <begin position="882"/>
        <end position="903"/>
    </location>
</feature>
<evidence type="ECO:0000256" key="2">
    <source>
        <dbReference type="ARBA" id="ARBA00022475"/>
    </source>
</evidence>
<evidence type="ECO:0000259" key="8">
    <source>
        <dbReference type="Pfam" id="PF02687"/>
    </source>
</evidence>
<keyword evidence="10" id="KW-1185">Reference proteome</keyword>
<proteinExistence type="inferred from homology"/>
<comment type="similarity">
    <text evidence="6">Belongs to the ABC-4 integral membrane protein family.</text>
</comment>
<dbReference type="PANTHER" id="PTHR30572:SF4">
    <property type="entry name" value="ABC TRANSPORTER PERMEASE YTRF"/>
    <property type="match status" value="1"/>
</dbReference>
<keyword evidence="3 7" id="KW-0812">Transmembrane</keyword>
<feature type="transmembrane region" description="Helical" evidence="7">
    <location>
        <begin position="382"/>
        <end position="408"/>
    </location>
</feature>
<feature type="domain" description="ABC3 transporter permease C-terminal" evidence="8">
    <location>
        <begin position="886"/>
        <end position="1006"/>
    </location>
</feature>
<keyword evidence="4 7" id="KW-1133">Transmembrane helix</keyword>
<dbReference type="Pfam" id="PF13620">
    <property type="entry name" value="CarboxypepD_reg"/>
    <property type="match status" value="1"/>
</dbReference>
<dbReference type="Gene3D" id="2.60.40.1120">
    <property type="entry name" value="Carboxypeptidase-like, regulatory domain"/>
    <property type="match status" value="1"/>
</dbReference>
<evidence type="ECO:0000256" key="7">
    <source>
        <dbReference type="SAM" id="Phobius"/>
    </source>
</evidence>
<feature type="transmembrane region" description="Helical" evidence="7">
    <location>
        <begin position="274"/>
        <end position="303"/>
    </location>
</feature>
<feature type="transmembrane region" description="Helical" evidence="7">
    <location>
        <begin position="16"/>
        <end position="37"/>
    </location>
</feature>
<feature type="transmembrane region" description="Helical" evidence="7">
    <location>
        <begin position="220"/>
        <end position="239"/>
    </location>
</feature>
<dbReference type="OrthoDB" id="291541at2157"/>
<dbReference type="Pfam" id="PF02687">
    <property type="entry name" value="FtsX"/>
    <property type="match status" value="2"/>
</dbReference>
<dbReference type="PATRIC" id="fig|1008153.3.peg.3158"/>
<reference evidence="9 10" key="1">
    <citation type="submission" date="2016-02" db="EMBL/GenBank/DDBJ databases">
        <title>Genome sequence of Halalkalicoccus paucihalophilus DSM 24557.</title>
        <authorList>
            <person name="Poehlein A."/>
            <person name="Daniel R."/>
        </authorList>
    </citation>
    <scope>NUCLEOTIDE SEQUENCE [LARGE SCALE GENOMIC DNA]</scope>
    <source>
        <strain evidence="9 10">DSM 24557</strain>
    </source>
</reference>
<comment type="caution">
    <text evidence="9">The sequence shown here is derived from an EMBL/GenBank/DDBJ whole genome shotgun (WGS) entry which is preliminary data.</text>
</comment>
<protein>
    <submittedName>
        <fullName evidence="9">FtsX-like permease family protein</fullName>
    </submittedName>
</protein>
<dbReference type="AlphaFoldDB" id="A0A151ABG8"/>
<dbReference type="GO" id="GO:0022857">
    <property type="term" value="F:transmembrane transporter activity"/>
    <property type="evidence" value="ECO:0007669"/>
    <property type="project" value="TreeGrafter"/>
</dbReference>
<dbReference type="InterPro" id="IPR003838">
    <property type="entry name" value="ABC3_permease_C"/>
</dbReference>
<feature type="transmembrane region" description="Helical" evidence="7">
    <location>
        <begin position="978"/>
        <end position="1002"/>
    </location>
</feature>
<dbReference type="InterPro" id="IPR050250">
    <property type="entry name" value="Macrolide_Exporter_MacB"/>
</dbReference>
<dbReference type="RefSeq" id="WP_084383758.1">
    <property type="nucleotide sequence ID" value="NZ_LTAZ01000011.1"/>
</dbReference>
<evidence type="ECO:0000313" key="10">
    <source>
        <dbReference type="Proteomes" id="UP000075321"/>
    </source>
</evidence>
<keyword evidence="2" id="KW-1003">Cell membrane</keyword>
<sequence>MGYQHVLLRQWSRRDWLTVVIVAVSTAFLVGTTLLLLTAGMHITTVSSDLATSTTATHHNSLADAEEAAGDDAIVFPIATVQDESGTEHTVIGIPPDAPSELADATTSWQTATIPPPGDPETVSGPVSEEQTIEFEGQQGTTTLTATPQEEETIFPSWWYTASSSTVETLGPTEAITIETGGTMTGDFTSFLPSDQSNTGVPLISALVLLLAGMHEVLQLLAVATVAGAVIILVVLYSVTRISVRERIETIEIIRSTGGTPLRVLSLFGLRSTLLAFVGVLSGFFVGVVVTHLSIALATWAGISITLEPRLTPSVLRILVPMLAMLVLVGCIAGILAARPAVNVPPTALQSHAGQRSNPPVIRRLTTHLPSSFSPTLLDWRILIPTGATLTVFILLVLLIGGLGTAIAPLQTTQSGTLTSADATHPIDSRLDVEVADAFHAEGINASPEVVLAQVHDGQPYLARGANYSDFAAVTNAELVEGHAPTAPDEAVVGQSLAESQDLTVGDTRTLGGSDSPGVARVTIVGVYETDGLADSQLIVPLETSHQLSLKPGTVHVVRTAGNVDAVFDTPDSSQTPPEERIVQGINTPETAVQGESVPITVHVYNDESSTVSQTLTVNAGQQTIERDVTLEPDEDERLEINHTFESTGSQTVSAQGHERTVTVSAPDSLMLPETLPTNVPPGDTLLVPVTTSTEEPVADATVSIDGTEATTDTNGIARIELPESEGEYNLTATADGQEEVNHQIQVIEGQQRLLGAAVTVDPRTGTPNTTPEATVTLMNHWSVDRTQDIRVASPTGEQGRTVTLAPGESGTIERTIGESDQQIPPGEYEIEVTADEETIATEPYEVLDGDFALEQIPDGAQYQSGAALGQVIENTVGNIQILFGTMIVLAGLMTIGSTTAAFTQAVHARRKAIAVYRSTGARRMRVLRIIVTDACKLAIPAVILAALGALIALVVLNALGLLSVFGVQLMTDVPPGIILLSLIGAIAIAVCSAALAVLPILRLSPTAVWSGTSNDDAYAGAGDASHPNEPR</sequence>
<evidence type="ECO:0000313" key="9">
    <source>
        <dbReference type="EMBL" id="KYH24953.1"/>
    </source>
</evidence>